<dbReference type="Proteomes" id="UP000000305">
    <property type="component" value="Unassembled WGS sequence"/>
</dbReference>
<protein>
    <submittedName>
        <fullName evidence="3">Uncharacterized protein</fullName>
    </submittedName>
</protein>
<keyword evidence="4" id="KW-1185">Reference proteome</keyword>
<evidence type="ECO:0000313" key="4">
    <source>
        <dbReference type="Proteomes" id="UP000000305"/>
    </source>
</evidence>
<proteinExistence type="predicted"/>
<dbReference type="KEGG" id="dpx:DAPPUDRAFT_315684"/>
<sequence>MASTKTRISFEGWIIITAVVLIVASAIGMICVDQVNRASIEECNLHIDCSSSLNPQTAQMKADASLIRAAPDDKSPSQPETRTETSDIILPSISIPPEKREYILSR</sequence>
<feature type="region of interest" description="Disordered" evidence="1">
    <location>
        <begin position="68"/>
        <end position="90"/>
    </location>
</feature>
<dbReference type="AlphaFoldDB" id="E9GAH5"/>
<feature type="compositionally biased region" description="Basic and acidic residues" evidence="1">
    <location>
        <begin position="70"/>
        <end position="85"/>
    </location>
</feature>
<dbReference type="HOGENOM" id="CLU_2225824_0_0_1"/>
<evidence type="ECO:0000256" key="2">
    <source>
        <dbReference type="SAM" id="Phobius"/>
    </source>
</evidence>
<dbReference type="PhylomeDB" id="E9GAH5"/>
<dbReference type="EMBL" id="GL732537">
    <property type="protein sequence ID" value="EFX83243.1"/>
    <property type="molecule type" value="Genomic_DNA"/>
</dbReference>
<feature type="transmembrane region" description="Helical" evidence="2">
    <location>
        <begin position="12"/>
        <end position="32"/>
    </location>
</feature>
<accession>E9GAH5</accession>
<keyword evidence="2" id="KW-1133">Transmembrane helix</keyword>
<keyword evidence="2" id="KW-0812">Transmembrane</keyword>
<name>E9GAH5_DAPPU</name>
<evidence type="ECO:0000256" key="1">
    <source>
        <dbReference type="SAM" id="MobiDB-lite"/>
    </source>
</evidence>
<gene>
    <name evidence="3" type="ORF">DAPPUDRAFT_315684</name>
</gene>
<reference evidence="3 4" key="1">
    <citation type="journal article" date="2011" name="Science">
        <title>The ecoresponsive genome of Daphnia pulex.</title>
        <authorList>
            <person name="Colbourne J.K."/>
            <person name="Pfrender M.E."/>
            <person name="Gilbert D."/>
            <person name="Thomas W.K."/>
            <person name="Tucker A."/>
            <person name="Oakley T.H."/>
            <person name="Tokishita S."/>
            <person name="Aerts A."/>
            <person name="Arnold G.J."/>
            <person name="Basu M.K."/>
            <person name="Bauer D.J."/>
            <person name="Caceres C.E."/>
            <person name="Carmel L."/>
            <person name="Casola C."/>
            <person name="Choi J.H."/>
            <person name="Detter J.C."/>
            <person name="Dong Q."/>
            <person name="Dusheyko S."/>
            <person name="Eads B.D."/>
            <person name="Frohlich T."/>
            <person name="Geiler-Samerotte K.A."/>
            <person name="Gerlach D."/>
            <person name="Hatcher P."/>
            <person name="Jogdeo S."/>
            <person name="Krijgsveld J."/>
            <person name="Kriventseva E.V."/>
            <person name="Kultz D."/>
            <person name="Laforsch C."/>
            <person name="Lindquist E."/>
            <person name="Lopez J."/>
            <person name="Manak J.R."/>
            <person name="Muller J."/>
            <person name="Pangilinan J."/>
            <person name="Patwardhan R.P."/>
            <person name="Pitluck S."/>
            <person name="Pritham E.J."/>
            <person name="Rechtsteiner A."/>
            <person name="Rho M."/>
            <person name="Rogozin I.B."/>
            <person name="Sakarya O."/>
            <person name="Salamov A."/>
            <person name="Schaack S."/>
            <person name="Shapiro H."/>
            <person name="Shiga Y."/>
            <person name="Skalitzky C."/>
            <person name="Smith Z."/>
            <person name="Souvorov A."/>
            <person name="Sung W."/>
            <person name="Tang Z."/>
            <person name="Tsuchiya D."/>
            <person name="Tu H."/>
            <person name="Vos H."/>
            <person name="Wang M."/>
            <person name="Wolf Y.I."/>
            <person name="Yamagata H."/>
            <person name="Yamada T."/>
            <person name="Ye Y."/>
            <person name="Shaw J.R."/>
            <person name="Andrews J."/>
            <person name="Crease T.J."/>
            <person name="Tang H."/>
            <person name="Lucas S.M."/>
            <person name="Robertson H.M."/>
            <person name="Bork P."/>
            <person name="Koonin E.V."/>
            <person name="Zdobnov E.M."/>
            <person name="Grigoriev I.V."/>
            <person name="Lynch M."/>
            <person name="Boore J.L."/>
        </authorList>
    </citation>
    <scope>NUCLEOTIDE SEQUENCE [LARGE SCALE GENOMIC DNA]</scope>
</reference>
<dbReference type="InParanoid" id="E9GAH5"/>
<keyword evidence="2" id="KW-0472">Membrane</keyword>
<organism evidence="3 4">
    <name type="scientific">Daphnia pulex</name>
    <name type="common">Water flea</name>
    <dbReference type="NCBI Taxonomy" id="6669"/>
    <lineage>
        <taxon>Eukaryota</taxon>
        <taxon>Metazoa</taxon>
        <taxon>Ecdysozoa</taxon>
        <taxon>Arthropoda</taxon>
        <taxon>Crustacea</taxon>
        <taxon>Branchiopoda</taxon>
        <taxon>Diplostraca</taxon>
        <taxon>Cladocera</taxon>
        <taxon>Anomopoda</taxon>
        <taxon>Daphniidae</taxon>
        <taxon>Daphnia</taxon>
    </lineage>
</organism>
<evidence type="ECO:0000313" key="3">
    <source>
        <dbReference type="EMBL" id="EFX83243.1"/>
    </source>
</evidence>